<dbReference type="EMBL" id="JAXCLW010000003">
    <property type="protein sequence ID" value="MDY0884086.1"/>
    <property type="molecule type" value="Genomic_DNA"/>
</dbReference>
<organism evidence="8 9">
    <name type="scientific">Dongia soli</name>
    <dbReference type="NCBI Taxonomy" id="600628"/>
    <lineage>
        <taxon>Bacteria</taxon>
        <taxon>Pseudomonadati</taxon>
        <taxon>Pseudomonadota</taxon>
        <taxon>Alphaproteobacteria</taxon>
        <taxon>Rhodospirillales</taxon>
        <taxon>Dongiaceae</taxon>
        <taxon>Dongia</taxon>
    </lineage>
</organism>
<keyword evidence="2 6" id="KW-0489">Methyltransferase</keyword>
<dbReference type="InterPro" id="IPR018314">
    <property type="entry name" value="RsmB/NOL1/NOP2-like_CS"/>
</dbReference>
<evidence type="ECO:0000256" key="6">
    <source>
        <dbReference type="PROSITE-ProRule" id="PRU01023"/>
    </source>
</evidence>
<protein>
    <submittedName>
        <fullName evidence="8">RsmB/NOP family class I SAM-dependent RNA methyltransferase</fullName>
        <ecNumber evidence="8">2.1.1.-</ecNumber>
    </submittedName>
</protein>
<feature type="active site" description="Nucleophile" evidence="6">
    <location>
        <position position="375"/>
    </location>
</feature>
<feature type="binding site" evidence="6">
    <location>
        <position position="275"/>
    </location>
    <ligand>
        <name>S-adenosyl-L-methionine</name>
        <dbReference type="ChEBI" id="CHEBI:59789"/>
    </ligand>
</feature>
<dbReference type="InterPro" id="IPR054728">
    <property type="entry name" value="RsmB-like_ferredoxin"/>
</dbReference>
<dbReference type="Gene3D" id="3.40.50.150">
    <property type="entry name" value="Vaccinia Virus protein VP39"/>
    <property type="match status" value="1"/>
</dbReference>
<sequence length="450" mass="48961">MTPGARIQAAIELLGEIHGGTAPADRAAAAYFRNRRYIGGKDRREVLDHAYGVLRRRAALDWWLARIDIPFADADRAAIERARVIAKLLLIDGWSADRVAGSFDGGQYRPAMLDQQERRLVKSLADQPLNAPEQPQSVRLEYPDWINDQLVDVFGADLEKEMSATLDEAATDLRVNALKATRDQALAALARDGVEAAPTALSPLGLRVKGRPPLATMESFRSGLIEVQDEGSQLVALLADPKPGMRVVDFCAGAGGKTLALAAQMQNKGKLIACDVLQGRVDRAATRLTRAGVFNVERRGLSSERDPWVKRHAGSFDRVLVDAPCSGTGTWRRNPDARWRLKPGDIDELAALQRRILESAARLVKPGGRLIYATCSLLPVENTHHLAWIAEHLPDFELVPLQQVWGEAIGTACPVAGETLSLTPARNGTDGFFTAVFQRRAAVPAGTEAA</sequence>
<dbReference type="Pfam" id="PF01189">
    <property type="entry name" value="Methyltr_RsmB-F"/>
    <property type="match status" value="1"/>
</dbReference>
<accession>A0ABU5ECI8</accession>
<dbReference type="Proteomes" id="UP001279642">
    <property type="component" value="Unassembled WGS sequence"/>
</dbReference>
<dbReference type="GO" id="GO:0008168">
    <property type="term" value="F:methyltransferase activity"/>
    <property type="evidence" value="ECO:0007669"/>
    <property type="project" value="UniProtKB-KW"/>
</dbReference>
<comment type="caution">
    <text evidence="6">Lacks conserved residue(s) required for the propagation of feature annotation.</text>
</comment>
<evidence type="ECO:0000313" key="9">
    <source>
        <dbReference type="Proteomes" id="UP001279642"/>
    </source>
</evidence>
<evidence type="ECO:0000259" key="7">
    <source>
        <dbReference type="PROSITE" id="PS51686"/>
    </source>
</evidence>
<keyword evidence="4 6" id="KW-0949">S-adenosyl-L-methionine</keyword>
<dbReference type="PRINTS" id="PR02008">
    <property type="entry name" value="RCMTFAMILY"/>
</dbReference>
<dbReference type="InterPro" id="IPR001678">
    <property type="entry name" value="MeTrfase_RsmB-F_NOP2_dom"/>
</dbReference>
<dbReference type="InterPro" id="IPR029063">
    <property type="entry name" value="SAM-dependent_MTases_sf"/>
</dbReference>
<dbReference type="SUPFAM" id="SSF53335">
    <property type="entry name" value="S-adenosyl-L-methionine-dependent methyltransferases"/>
    <property type="match status" value="1"/>
</dbReference>
<dbReference type="PROSITE" id="PS51686">
    <property type="entry name" value="SAM_MT_RSMB_NOP"/>
    <property type="match status" value="1"/>
</dbReference>
<dbReference type="RefSeq" id="WP_320509142.1">
    <property type="nucleotide sequence ID" value="NZ_JAXCLW010000003.1"/>
</dbReference>
<dbReference type="Pfam" id="PF22458">
    <property type="entry name" value="RsmF-B_ferredox"/>
    <property type="match status" value="1"/>
</dbReference>
<name>A0ABU5ECI8_9PROT</name>
<evidence type="ECO:0000256" key="3">
    <source>
        <dbReference type="ARBA" id="ARBA00022679"/>
    </source>
</evidence>
<dbReference type="EC" id="2.1.1.-" evidence="8"/>
<comment type="caution">
    <text evidence="8">The sequence shown here is derived from an EMBL/GenBank/DDBJ whole genome shotgun (WGS) entry which is preliminary data.</text>
</comment>
<dbReference type="PANTHER" id="PTHR22807:SF53">
    <property type="entry name" value="RIBOSOMAL RNA SMALL SUBUNIT METHYLTRANSFERASE B-RELATED"/>
    <property type="match status" value="1"/>
</dbReference>
<dbReference type="InterPro" id="IPR049560">
    <property type="entry name" value="MeTrfase_RsmB-F_NOP2_cat"/>
</dbReference>
<gene>
    <name evidence="8" type="ORF">SMD27_14645</name>
</gene>
<evidence type="ECO:0000256" key="5">
    <source>
        <dbReference type="ARBA" id="ARBA00022884"/>
    </source>
</evidence>
<evidence type="ECO:0000313" key="8">
    <source>
        <dbReference type="EMBL" id="MDY0884086.1"/>
    </source>
</evidence>
<comment type="similarity">
    <text evidence="1 6">Belongs to the class I-like SAM-binding methyltransferase superfamily. RsmB/NOP family.</text>
</comment>
<dbReference type="CDD" id="cd02440">
    <property type="entry name" value="AdoMet_MTases"/>
    <property type="match status" value="1"/>
</dbReference>
<dbReference type="InterPro" id="IPR023267">
    <property type="entry name" value="RCMT"/>
</dbReference>
<evidence type="ECO:0000256" key="1">
    <source>
        <dbReference type="ARBA" id="ARBA00007494"/>
    </source>
</evidence>
<dbReference type="PROSITE" id="PS01153">
    <property type="entry name" value="NOL1_NOP2_SUN"/>
    <property type="match status" value="1"/>
</dbReference>
<dbReference type="PANTHER" id="PTHR22807">
    <property type="entry name" value="NOP2 YEAST -RELATED NOL1/NOP2/FMU SUN DOMAIN-CONTAINING"/>
    <property type="match status" value="1"/>
</dbReference>
<keyword evidence="3 6" id="KW-0808">Transferase</keyword>
<feature type="domain" description="SAM-dependent MTase RsmB/NOP-type" evidence="7">
    <location>
        <begin position="161"/>
        <end position="440"/>
    </location>
</feature>
<feature type="binding site" evidence="6">
    <location>
        <position position="322"/>
    </location>
    <ligand>
        <name>S-adenosyl-L-methionine</name>
        <dbReference type="ChEBI" id="CHEBI:59789"/>
    </ligand>
</feature>
<evidence type="ECO:0000256" key="2">
    <source>
        <dbReference type="ARBA" id="ARBA00022603"/>
    </source>
</evidence>
<evidence type="ECO:0000256" key="4">
    <source>
        <dbReference type="ARBA" id="ARBA00022691"/>
    </source>
</evidence>
<keyword evidence="9" id="KW-1185">Reference proteome</keyword>
<reference evidence="8 9" key="1">
    <citation type="journal article" date="2016" name="Antonie Van Leeuwenhoek">
        <title>Dongia soli sp. nov., isolated from soil from Dokdo, Korea.</title>
        <authorList>
            <person name="Kim D.U."/>
            <person name="Lee H."/>
            <person name="Kim H."/>
            <person name="Kim S.G."/>
            <person name="Ka J.O."/>
        </authorList>
    </citation>
    <scope>NUCLEOTIDE SEQUENCE [LARGE SCALE GENOMIC DNA]</scope>
    <source>
        <strain evidence="8 9">D78</strain>
    </source>
</reference>
<keyword evidence="5 6" id="KW-0694">RNA-binding</keyword>
<proteinExistence type="inferred from homology"/>
<dbReference type="Gene3D" id="3.30.70.1170">
    <property type="entry name" value="Sun protein, domain 3"/>
    <property type="match status" value="1"/>
</dbReference>
<dbReference type="GO" id="GO:0032259">
    <property type="term" value="P:methylation"/>
    <property type="evidence" value="ECO:0007669"/>
    <property type="project" value="UniProtKB-KW"/>
</dbReference>